<dbReference type="AlphaFoldDB" id="D4H274"/>
<accession>D4H274</accession>
<dbReference type="InParanoid" id="D4H274"/>
<feature type="domain" description="4Fe-4S ferredoxin-type" evidence="5">
    <location>
        <begin position="3"/>
        <end position="33"/>
    </location>
</feature>
<dbReference type="Gene3D" id="3.30.70.20">
    <property type="match status" value="2"/>
</dbReference>
<keyword evidence="3" id="KW-0408">Iron</keyword>
<dbReference type="RefSeq" id="WP_013011368.1">
    <property type="nucleotide sequence ID" value="NC_013943.1"/>
</dbReference>
<dbReference type="Proteomes" id="UP000002012">
    <property type="component" value="Chromosome"/>
</dbReference>
<dbReference type="InterPro" id="IPR017896">
    <property type="entry name" value="4Fe4S_Fe-S-bd"/>
</dbReference>
<dbReference type="Pfam" id="PF13247">
    <property type="entry name" value="Fer4_11"/>
    <property type="match status" value="2"/>
</dbReference>
<dbReference type="STRING" id="522772.Dacet_2102"/>
<dbReference type="OrthoDB" id="9789030at2"/>
<sequence>MRLAMIIDKRRCYACQGCTVACKQTNATPPGTFWTKTIITEHGKFPNVHYEYMPMICNHCDDAPCVEVCPTGASKKLADGTVQVTASECIGCQACMEACPYGARYFNEEEKPTYWSEKGEQNLYEETRSKEHVYETVDKCTFCAPRRSKGLPPACVATCAGVARIFGDLDDPESEISKVFKKYNPKPYKPEEGTKPNVFYIEG</sequence>
<reference evidence="6 7" key="1">
    <citation type="journal article" date="2010" name="Stand. Genomic Sci.">
        <title>Complete genome sequence of Denitrovibrio acetiphilus type strain (N2460).</title>
        <authorList>
            <person name="Kiss H."/>
            <person name="Lang E."/>
            <person name="Lapidus A."/>
            <person name="Copeland A."/>
            <person name="Nolan M."/>
            <person name="Glavina Del Rio T."/>
            <person name="Chen F."/>
            <person name="Lucas S."/>
            <person name="Tice H."/>
            <person name="Cheng J.F."/>
            <person name="Han C."/>
            <person name="Goodwin L."/>
            <person name="Pitluck S."/>
            <person name="Liolios K."/>
            <person name="Pati A."/>
            <person name="Ivanova N."/>
            <person name="Mavromatis K."/>
            <person name="Chen A."/>
            <person name="Palaniappan K."/>
            <person name="Land M."/>
            <person name="Hauser L."/>
            <person name="Chang Y.J."/>
            <person name="Jeffries C.D."/>
            <person name="Detter J.C."/>
            <person name="Brettin T."/>
            <person name="Spring S."/>
            <person name="Rohde M."/>
            <person name="Goker M."/>
            <person name="Woyke T."/>
            <person name="Bristow J."/>
            <person name="Eisen J.A."/>
            <person name="Markowitz V."/>
            <person name="Hugenholtz P."/>
            <person name="Kyrpides N.C."/>
            <person name="Klenk H.P."/>
        </authorList>
    </citation>
    <scope>NUCLEOTIDE SEQUENCE [LARGE SCALE GENOMIC DNA]</scope>
    <source>
        <strain evidence="7">DSM 12809 / NBRC 114555 / N2460</strain>
    </source>
</reference>
<dbReference type="InterPro" id="IPR017900">
    <property type="entry name" value="4Fe4S_Fe_S_CS"/>
</dbReference>
<dbReference type="KEGG" id="dap:Dacet_2102"/>
<keyword evidence="4" id="KW-0411">Iron-sulfur</keyword>
<keyword evidence="2" id="KW-0479">Metal-binding</keyword>
<keyword evidence="1" id="KW-0004">4Fe-4S</keyword>
<dbReference type="SUPFAM" id="SSF54862">
    <property type="entry name" value="4Fe-4S ferredoxins"/>
    <property type="match status" value="1"/>
</dbReference>
<protein>
    <submittedName>
        <fullName evidence="6">4Fe-4S ferredoxin iron-sulfur binding domain protein</fullName>
    </submittedName>
</protein>
<proteinExistence type="predicted"/>
<dbReference type="InterPro" id="IPR050954">
    <property type="entry name" value="ET_IronSulfur_Cluster-Binding"/>
</dbReference>
<evidence type="ECO:0000256" key="2">
    <source>
        <dbReference type="ARBA" id="ARBA00022723"/>
    </source>
</evidence>
<evidence type="ECO:0000313" key="7">
    <source>
        <dbReference type="Proteomes" id="UP000002012"/>
    </source>
</evidence>
<dbReference type="PANTHER" id="PTHR43177">
    <property type="entry name" value="PROTEIN NRFC"/>
    <property type="match status" value="1"/>
</dbReference>
<gene>
    <name evidence="6" type="ordered locus">Dacet_2102</name>
</gene>
<dbReference type="GO" id="GO:0046872">
    <property type="term" value="F:metal ion binding"/>
    <property type="evidence" value="ECO:0007669"/>
    <property type="project" value="UniProtKB-KW"/>
</dbReference>
<keyword evidence="7" id="KW-1185">Reference proteome</keyword>
<evidence type="ECO:0000256" key="4">
    <source>
        <dbReference type="ARBA" id="ARBA00023014"/>
    </source>
</evidence>
<dbReference type="PaxDb" id="522772-Dacet_2102"/>
<dbReference type="PROSITE" id="PS00198">
    <property type="entry name" value="4FE4S_FER_1"/>
    <property type="match status" value="1"/>
</dbReference>
<dbReference type="HOGENOM" id="CLU_043374_1_1_0"/>
<dbReference type="PANTHER" id="PTHR43177:SF3">
    <property type="entry name" value="PROTEIN NRFC HOMOLOG"/>
    <property type="match status" value="1"/>
</dbReference>
<dbReference type="GO" id="GO:0051539">
    <property type="term" value="F:4 iron, 4 sulfur cluster binding"/>
    <property type="evidence" value="ECO:0007669"/>
    <property type="project" value="UniProtKB-KW"/>
</dbReference>
<evidence type="ECO:0000256" key="3">
    <source>
        <dbReference type="ARBA" id="ARBA00023004"/>
    </source>
</evidence>
<dbReference type="PROSITE" id="PS51379">
    <property type="entry name" value="4FE4S_FER_2"/>
    <property type="match status" value="3"/>
</dbReference>
<feature type="domain" description="4Fe-4S ferredoxin-type" evidence="5">
    <location>
        <begin position="48"/>
        <end position="79"/>
    </location>
</feature>
<organism evidence="6 7">
    <name type="scientific">Denitrovibrio acetiphilus (strain DSM 12809 / NBRC 114555 / N2460)</name>
    <dbReference type="NCBI Taxonomy" id="522772"/>
    <lineage>
        <taxon>Bacteria</taxon>
        <taxon>Pseudomonadati</taxon>
        <taxon>Deferribacterota</taxon>
        <taxon>Deferribacteres</taxon>
        <taxon>Deferribacterales</taxon>
        <taxon>Geovibrionaceae</taxon>
        <taxon>Denitrovibrio</taxon>
    </lineage>
</organism>
<dbReference type="CDD" id="cd10551">
    <property type="entry name" value="PsrB"/>
    <property type="match status" value="1"/>
</dbReference>
<evidence type="ECO:0000259" key="5">
    <source>
        <dbReference type="PROSITE" id="PS51379"/>
    </source>
</evidence>
<dbReference type="EMBL" id="CP001968">
    <property type="protein sequence ID" value="ADD68865.1"/>
    <property type="molecule type" value="Genomic_DNA"/>
</dbReference>
<name>D4H274_DENA2</name>
<dbReference type="eggNOG" id="COG0437">
    <property type="taxonomic scope" value="Bacteria"/>
</dbReference>
<feature type="domain" description="4Fe-4S ferredoxin-type" evidence="5">
    <location>
        <begin position="80"/>
        <end position="109"/>
    </location>
</feature>
<evidence type="ECO:0000256" key="1">
    <source>
        <dbReference type="ARBA" id="ARBA00022485"/>
    </source>
</evidence>
<evidence type="ECO:0000313" key="6">
    <source>
        <dbReference type="EMBL" id="ADD68865.1"/>
    </source>
</evidence>